<keyword evidence="2" id="KW-1185">Reference proteome</keyword>
<gene>
    <name evidence="1" type="ORF">AWB67_04138</name>
</gene>
<proteinExistence type="predicted"/>
<protein>
    <submittedName>
        <fullName evidence="1">Uncharacterized protein</fullName>
    </submittedName>
</protein>
<dbReference type="AlphaFoldDB" id="A0A158JQV7"/>
<organism evidence="1 2">
    <name type="scientific">Caballeronia terrestris</name>
    <dbReference type="NCBI Taxonomy" id="1226301"/>
    <lineage>
        <taxon>Bacteria</taxon>
        <taxon>Pseudomonadati</taxon>
        <taxon>Pseudomonadota</taxon>
        <taxon>Betaproteobacteria</taxon>
        <taxon>Burkholderiales</taxon>
        <taxon>Burkholderiaceae</taxon>
        <taxon>Caballeronia</taxon>
    </lineage>
</organism>
<dbReference type="EMBL" id="FCOL02000025">
    <property type="protein sequence ID" value="SAL71055.1"/>
    <property type="molecule type" value="Genomic_DNA"/>
</dbReference>
<comment type="caution">
    <text evidence="1">The sequence shown here is derived from an EMBL/GenBank/DDBJ whole genome shotgun (WGS) entry which is preliminary data.</text>
</comment>
<name>A0A158JQV7_9BURK</name>
<sequence>MHIFYAAARHHTYGQKAPIKPVYVYGNLMI</sequence>
<evidence type="ECO:0000313" key="1">
    <source>
        <dbReference type="EMBL" id="SAL71055.1"/>
    </source>
</evidence>
<accession>A0A158JQV7</accession>
<reference evidence="1" key="1">
    <citation type="submission" date="2016-01" db="EMBL/GenBank/DDBJ databases">
        <authorList>
            <person name="Peeters C."/>
        </authorList>
    </citation>
    <scope>NUCLEOTIDE SEQUENCE [LARGE SCALE GENOMIC DNA]</scope>
    <source>
        <strain evidence="1">LMG 22937</strain>
    </source>
</reference>
<evidence type="ECO:0000313" key="2">
    <source>
        <dbReference type="Proteomes" id="UP000054925"/>
    </source>
</evidence>
<dbReference type="Proteomes" id="UP000054925">
    <property type="component" value="Unassembled WGS sequence"/>
</dbReference>